<protein>
    <submittedName>
        <fullName evidence="1">Uncharacterized protein</fullName>
    </submittedName>
</protein>
<keyword evidence="2" id="KW-1185">Reference proteome</keyword>
<gene>
    <name evidence="1" type="ORF">QAD02_015215</name>
</gene>
<evidence type="ECO:0000313" key="1">
    <source>
        <dbReference type="EMBL" id="KAJ8679428.1"/>
    </source>
</evidence>
<dbReference type="Proteomes" id="UP001239111">
    <property type="component" value="Chromosome 2"/>
</dbReference>
<accession>A0ACC2P8L5</accession>
<reference evidence="1" key="1">
    <citation type="submission" date="2023-04" db="EMBL/GenBank/DDBJ databases">
        <title>A chromosome-level genome assembly of the parasitoid wasp Eretmocerus hayati.</title>
        <authorList>
            <person name="Zhong Y."/>
            <person name="Liu S."/>
            <person name="Liu Y."/>
        </authorList>
    </citation>
    <scope>NUCLEOTIDE SEQUENCE</scope>
    <source>
        <strain evidence="1">ZJU_SS_LIU_2023</strain>
    </source>
</reference>
<comment type="caution">
    <text evidence="1">The sequence shown here is derived from an EMBL/GenBank/DDBJ whole genome shotgun (WGS) entry which is preliminary data.</text>
</comment>
<organism evidence="1 2">
    <name type="scientific">Eretmocerus hayati</name>
    <dbReference type="NCBI Taxonomy" id="131215"/>
    <lineage>
        <taxon>Eukaryota</taxon>
        <taxon>Metazoa</taxon>
        <taxon>Ecdysozoa</taxon>
        <taxon>Arthropoda</taxon>
        <taxon>Hexapoda</taxon>
        <taxon>Insecta</taxon>
        <taxon>Pterygota</taxon>
        <taxon>Neoptera</taxon>
        <taxon>Endopterygota</taxon>
        <taxon>Hymenoptera</taxon>
        <taxon>Apocrita</taxon>
        <taxon>Proctotrupomorpha</taxon>
        <taxon>Chalcidoidea</taxon>
        <taxon>Aphelinidae</taxon>
        <taxon>Aphelininae</taxon>
        <taxon>Eretmocerus</taxon>
    </lineage>
</organism>
<evidence type="ECO:0000313" key="2">
    <source>
        <dbReference type="Proteomes" id="UP001239111"/>
    </source>
</evidence>
<proteinExistence type="predicted"/>
<name>A0ACC2P8L5_9HYME</name>
<dbReference type="EMBL" id="CM056742">
    <property type="protein sequence ID" value="KAJ8679428.1"/>
    <property type="molecule type" value="Genomic_DNA"/>
</dbReference>
<sequence length="319" mass="36333">MTIITKAISDKKAKAAASDKWEQPLVIAGGVGPTDEAPVDPEAQNPKTDFVMRRRYLILSNNPLRPSSMSTLCVFMTAVIVMSIGIMGGLCIYKIYARDQMHRLRTGWYSIPYDASNKAQYSMDELRQNLLSDSDLFKSLTRATEEQAMKLESAIHSTENYFKERFDLDLDNEYYEKIDVPDFRGGRQGRFIHDFNLNKTGIIDVEGQSCFVMPLNRQIVLPPRNMYDLLKKMYSGYYDVDTRVVRETMKVIVPPITDLSSVGPYIARECHDMPTYLLQPVDDKVYKRSADSAVFGQYVGSHIYEIDIINPGVTNSKKK</sequence>